<feature type="compositionally biased region" description="Basic and acidic residues" evidence="1">
    <location>
        <begin position="1"/>
        <end position="12"/>
    </location>
</feature>
<name>A0A6A7Y5H1_9HYPH</name>
<protein>
    <submittedName>
        <fullName evidence="2">Uncharacterized protein</fullName>
    </submittedName>
</protein>
<accession>A0A6A7Y5H1</accession>
<proteinExistence type="predicted"/>
<dbReference type="RefSeq" id="WP_153483678.1">
    <property type="nucleotide sequence ID" value="NZ_VWNA01000001.1"/>
</dbReference>
<gene>
    <name evidence="2" type="ORF">F0357_15165</name>
</gene>
<keyword evidence="3" id="KW-1185">Reference proteome</keyword>
<reference evidence="2 3" key="1">
    <citation type="submission" date="2019-09" db="EMBL/GenBank/DDBJ databases">
        <title>Segnochrobactrum spirostomi gen. nov., sp. nov., isolated from the ciliate Spirostomum cf. yagiui and description of a novel family, Segnochrobactraceae fam. nov. within the order Rhizobiales of the class Alphaproteobacteria.</title>
        <authorList>
            <person name="Akter S."/>
            <person name="Shazib S.U.A."/>
            <person name="Shin M.K."/>
        </authorList>
    </citation>
    <scope>NUCLEOTIDE SEQUENCE [LARGE SCALE GENOMIC DNA]</scope>
    <source>
        <strain evidence="2 3">Sp-1</strain>
    </source>
</reference>
<evidence type="ECO:0000256" key="1">
    <source>
        <dbReference type="SAM" id="MobiDB-lite"/>
    </source>
</evidence>
<evidence type="ECO:0000313" key="3">
    <source>
        <dbReference type="Proteomes" id="UP000332515"/>
    </source>
</evidence>
<dbReference type="EMBL" id="VWNA01000001">
    <property type="protein sequence ID" value="MQT13955.1"/>
    <property type="molecule type" value="Genomic_DNA"/>
</dbReference>
<sequence length="137" mass="14481">MNDNDQARRPDRPAQGAASSEQEAIWRAGRMVAPPQQPEATVGEPRLGNVGRRILGGADDPEAEVYGEPNGPRPPQITVLPKDVIDAPPAARNETAHGDPAFDDGQGRYGPRDTGPAEANTPRRAGFIPGGPSDEDN</sequence>
<dbReference type="AlphaFoldDB" id="A0A6A7Y5H1"/>
<comment type="caution">
    <text evidence="2">The sequence shown here is derived from an EMBL/GenBank/DDBJ whole genome shotgun (WGS) entry which is preliminary data.</text>
</comment>
<evidence type="ECO:0000313" key="2">
    <source>
        <dbReference type="EMBL" id="MQT13955.1"/>
    </source>
</evidence>
<dbReference type="Proteomes" id="UP000332515">
    <property type="component" value="Unassembled WGS sequence"/>
</dbReference>
<feature type="region of interest" description="Disordered" evidence="1">
    <location>
        <begin position="1"/>
        <end position="137"/>
    </location>
</feature>
<organism evidence="2 3">
    <name type="scientific">Segnochrobactrum spirostomi</name>
    <dbReference type="NCBI Taxonomy" id="2608987"/>
    <lineage>
        <taxon>Bacteria</taxon>
        <taxon>Pseudomonadati</taxon>
        <taxon>Pseudomonadota</taxon>
        <taxon>Alphaproteobacteria</taxon>
        <taxon>Hyphomicrobiales</taxon>
        <taxon>Segnochrobactraceae</taxon>
        <taxon>Segnochrobactrum</taxon>
    </lineage>
</organism>